<dbReference type="InterPro" id="IPR013196">
    <property type="entry name" value="HTH_11"/>
</dbReference>
<evidence type="ECO:0000259" key="9">
    <source>
        <dbReference type="PROSITE" id="PS51372"/>
    </source>
</evidence>
<keyword evidence="5" id="KW-0804">Transcription</keyword>
<dbReference type="Gene3D" id="3.40.50.2300">
    <property type="match status" value="1"/>
</dbReference>
<comment type="caution">
    <text evidence="10">The sequence shown here is derived from an EMBL/GenBank/DDBJ whole genome shotgun (WGS) entry which is preliminary data.</text>
</comment>
<dbReference type="SUPFAM" id="SSF46785">
    <property type="entry name" value="Winged helix' DNA-binding domain"/>
    <property type="match status" value="2"/>
</dbReference>
<evidence type="ECO:0000313" key="11">
    <source>
        <dbReference type="Proteomes" id="UP001224359"/>
    </source>
</evidence>
<feature type="compositionally biased region" description="Basic and acidic residues" evidence="6">
    <location>
        <begin position="512"/>
        <end position="524"/>
    </location>
</feature>
<dbReference type="InterPro" id="IPR036095">
    <property type="entry name" value="PTS_EIIB-like_sf"/>
</dbReference>
<evidence type="ECO:0000256" key="6">
    <source>
        <dbReference type="SAM" id="MobiDB-lite"/>
    </source>
</evidence>
<dbReference type="CDD" id="cd05568">
    <property type="entry name" value="PTS_IIB_bgl_like"/>
    <property type="match status" value="1"/>
</dbReference>
<dbReference type="SUPFAM" id="SSF63520">
    <property type="entry name" value="PTS-regulatory domain, PRD"/>
    <property type="match status" value="2"/>
</dbReference>
<evidence type="ECO:0000256" key="4">
    <source>
        <dbReference type="ARBA" id="ARBA00023159"/>
    </source>
</evidence>
<dbReference type="EMBL" id="JAUSTQ010000004">
    <property type="protein sequence ID" value="MDQ0159264.1"/>
    <property type="molecule type" value="Genomic_DNA"/>
</dbReference>
<dbReference type="InterPro" id="IPR050661">
    <property type="entry name" value="BglG_antiterminators"/>
</dbReference>
<dbReference type="RefSeq" id="WP_306975608.1">
    <property type="nucleotide sequence ID" value="NZ_JAUSTQ010000004.1"/>
</dbReference>
<dbReference type="Pfam" id="PF08279">
    <property type="entry name" value="HTH_11"/>
    <property type="match status" value="1"/>
</dbReference>
<accession>A0ABT9VE68</accession>
<dbReference type="PROSITE" id="PS51372">
    <property type="entry name" value="PRD_2"/>
    <property type="match status" value="2"/>
</dbReference>
<evidence type="ECO:0000259" key="7">
    <source>
        <dbReference type="PROSITE" id="PS51094"/>
    </source>
</evidence>
<feature type="region of interest" description="Disordered" evidence="6">
    <location>
        <begin position="506"/>
        <end position="531"/>
    </location>
</feature>
<dbReference type="Gene3D" id="1.10.1790.10">
    <property type="entry name" value="PRD domain"/>
    <property type="match status" value="2"/>
</dbReference>
<dbReference type="PROSITE" id="PS51099">
    <property type="entry name" value="PTS_EIIB_TYPE_2"/>
    <property type="match status" value="1"/>
</dbReference>
<dbReference type="InterPro" id="IPR036634">
    <property type="entry name" value="PRD_sf"/>
</dbReference>
<keyword evidence="3" id="KW-0805">Transcription regulation</keyword>
<dbReference type="Pfam" id="PF05043">
    <property type="entry name" value="Mga"/>
    <property type="match status" value="1"/>
</dbReference>
<dbReference type="SUPFAM" id="SSF52794">
    <property type="entry name" value="PTS system IIB component-like"/>
    <property type="match status" value="1"/>
</dbReference>
<organism evidence="10 11">
    <name type="scientific">Alkalibacillus salilacus</name>
    <dbReference type="NCBI Taxonomy" id="284582"/>
    <lineage>
        <taxon>Bacteria</taxon>
        <taxon>Bacillati</taxon>
        <taxon>Bacillota</taxon>
        <taxon>Bacilli</taxon>
        <taxon>Bacillales</taxon>
        <taxon>Bacillaceae</taxon>
        <taxon>Alkalibacillus</taxon>
    </lineage>
</organism>
<dbReference type="InterPro" id="IPR036390">
    <property type="entry name" value="WH_DNA-bd_sf"/>
</dbReference>
<dbReference type="PROSITE" id="PS51094">
    <property type="entry name" value="PTS_EIIA_TYPE_2"/>
    <property type="match status" value="1"/>
</dbReference>
<gene>
    <name evidence="10" type="ORF">J2S77_001228</name>
</gene>
<dbReference type="InterPro" id="IPR011608">
    <property type="entry name" value="PRD"/>
</dbReference>
<keyword evidence="1" id="KW-0808">Transferase</keyword>
<dbReference type="SUPFAM" id="SSF55804">
    <property type="entry name" value="Phoshotransferase/anion transport protein"/>
    <property type="match status" value="1"/>
</dbReference>
<sequence length="683" mass="78437">MYISGRERKLIETLLSYDEPIPVNRLSEELDVSVRTVHRDLNNLESIIQDYHLTIHKKSGVGVELSGDEHNQEQLKHAILQLEHTDYTPEERQSIILTTLLEAQDPIKLYALANELQVTIATVSHDLDYLQPLLEQYELSLIRKRGYGVKIDGEEKQKRSAMSYLISKHVDESELIHLLSKNIEHDSKQMNSISHRLLDLVEHDKLSRVKEAVNQANADLPYELADNAYIGLIVHLTLAMERLQKGETIQFDQAYLADLEDSTEFQIAQKMIEKLEKAFDMTIPRDEIGYITMHLLGAKLRYDHDYLLEESSLDMAFKAKELIDFVNRRMERFVFEQDQILNDLVAHLKPAVFRLSQGMNIKNPLASQIETDHPVLFEIIEEGVHHVFPQLTFPKEEVAYLVLHFASTMLKMEEDLRFNVLVVCSSGIGTSKMLATKINQHFSEISSVDHGSLFDIERLDLEKYDFMVSTVPIQNMSNEYVLVSPMLDQNDIREINRFIHKQRVSRNVGKTNRSEDSSTHDVDVKASQPNHPLPIIDDVSVHPIKKNLSLEQTVRTICEVLLNHDVIRDDQVVSDQLLKRLDSGGVGIPNTSLALFHTRNREVVKPSLTIYPLKTPIKVRGMDDQWMEMRHMMVMISPESVDQHELEVLSSISELLVKDDQAISIFESQQEETIKAYLASQLT</sequence>
<dbReference type="Gene3D" id="3.40.930.10">
    <property type="entry name" value="Mannitol-specific EII, Chain A"/>
    <property type="match status" value="1"/>
</dbReference>
<evidence type="ECO:0000256" key="1">
    <source>
        <dbReference type="ARBA" id="ARBA00022679"/>
    </source>
</evidence>
<evidence type="ECO:0000256" key="2">
    <source>
        <dbReference type="ARBA" id="ARBA00022737"/>
    </source>
</evidence>
<dbReference type="InterPro" id="IPR002178">
    <property type="entry name" value="PTS_EIIA_type-2_dom"/>
</dbReference>
<dbReference type="Pfam" id="PF00359">
    <property type="entry name" value="PTS_EIIA_2"/>
    <property type="match status" value="1"/>
</dbReference>
<keyword evidence="11" id="KW-1185">Reference proteome</keyword>
<dbReference type="Gene3D" id="1.10.10.10">
    <property type="entry name" value="Winged helix-like DNA-binding domain superfamily/Winged helix DNA-binding domain"/>
    <property type="match status" value="2"/>
</dbReference>
<feature type="domain" description="PRD" evidence="9">
    <location>
        <begin position="310"/>
        <end position="415"/>
    </location>
</feature>
<evidence type="ECO:0000256" key="5">
    <source>
        <dbReference type="ARBA" id="ARBA00023163"/>
    </source>
</evidence>
<dbReference type="PANTHER" id="PTHR30185">
    <property type="entry name" value="CRYPTIC BETA-GLUCOSIDE BGL OPERON ANTITERMINATOR"/>
    <property type="match status" value="1"/>
</dbReference>
<feature type="domain" description="PTS EIIB type-2" evidence="8">
    <location>
        <begin position="418"/>
        <end position="507"/>
    </location>
</feature>
<protein>
    <submittedName>
        <fullName evidence="10">Mannitol operon transcriptional antiterminator</fullName>
    </submittedName>
</protein>
<dbReference type="InterPro" id="IPR013011">
    <property type="entry name" value="PTS_EIIB_2"/>
</dbReference>
<dbReference type="InterPro" id="IPR016152">
    <property type="entry name" value="PTrfase/Anion_transptr"/>
</dbReference>
<dbReference type="Proteomes" id="UP001224359">
    <property type="component" value="Unassembled WGS sequence"/>
</dbReference>
<name>A0ABT9VE68_9BACI</name>
<reference evidence="10 11" key="1">
    <citation type="submission" date="2023-07" db="EMBL/GenBank/DDBJ databases">
        <title>Genomic Encyclopedia of Type Strains, Phase IV (KMG-IV): sequencing the most valuable type-strain genomes for metagenomic binning, comparative biology and taxonomic classification.</title>
        <authorList>
            <person name="Goeker M."/>
        </authorList>
    </citation>
    <scope>NUCLEOTIDE SEQUENCE [LARGE SCALE GENOMIC DNA]</scope>
    <source>
        <strain evidence="10 11">DSM 16460</strain>
    </source>
</reference>
<dbReference type="InterPro" id="IPR007737">
    <property type="entry name" value="Mga_HTH"/>
</dbReference>
<dbReference type="InterPro" id="IPR036388">
    <property type="entry name" value="WH-like_DNA-bd_sf"/>
</dbReference>
<keyword evidence="4" id="KW-0010">Activator</keyword>
<keyword evidence="2" id="KW-0677">Repeat</keyword>
<evidence type="ECO:0000256" key="3">
    <source>
        <dbReference type="ARBA" id="ARBA00023015"/>
    </source>
</evidence>
<proteinExistence type="predicted"/>
<dbReference type="PANTHER" id="PTHR30185:SF18">
    <property type="entry name" value="TRANSCRIPTIONAL REGULATOR MTLR"/>
    <property type="match status" value="1"/>
</dbReference>
<dbReference type="Pfam" id="PF00874">
    <property type="entry name" value="PRD"/>
    <property type="match status" value="2"/>
</dbReference>
<evidence type="ECO:0000313" key="10">
    <source>
        <dbReference type="EMBL" id="MDQ0159264.1"/>
    </source>
</evidence>
<feature type="domain" description="PTS EIIA type-2" evidence="7">
    <location>
        <begin position="534"/>
        <end position="681"/>
    </location>
</feature>
<evidence type="ECO:0000259" key="8">
    <source>
        <dbReference type="PROSITE" id="PS51099"/>
    </source>
</evidence>
<feature type="domain" description="PRD" evidence="9">
    <location>
        <begin position="200"/>
        <end position="305"/>
    </location>
</feature>